<organism evidence="11 12">
    <name type="scientific">Streptomyces flavofungini</name>
    <dbReference type="NCBI Taxonomy" id="68200"/>
    <lineage>
        <taxon>Bacteria</taxon>
        <taxon>Bacillati</taxon>
        <taxon>Actinomycetota</taxon>
        <taxon>Actinomycetes</taxon>
        <taxon>Kitasatosporales</taxon>
        <taxon>Streptomycetaceae</taxon>
        <taxon>Streptomyces</taxon>
    </lineage>
</organism>
<feature type="region of interest" description="Disordered" evidence="8">
    <location>
        <begin position="260"/>
        <end position="332"/>
    </location>
</feature>
<keyword evidence="9" id="KW-0472">Membrane</keyword>
<keyword evidence="12" id="KW-1185">Reference proteome</keyword>
<evidence type="ECO:0000256" key="6">
    <source>
        <dbReference type="ARBA" id="ARBA00022840"/>
    </source>
</evidence>
<evidence type="ECO:0000259" key="10">
    <source>
        <dbReference type="PROSITE" id="PS50011"/>
    </source>
</evidence>
<feature type="compositionally biased region" description="Pro residues" evidence="8">
    <location>
        <begin position="279"/>
        <end position="301"/>
    </location>
</feature>
<dbReference type="CDD" id="cd14014">
    <property type="entry name" value="STKc_PknB_like"/>
    <property type="match status" value="1"/>
</dbReference>
<keyword evidence="9" id="KW-0812">Transmembrane</keyword>
<dbReference type="GO" id="GO:0004674">
    <property type="term" value="F:protein serine/threonine kinase activity"/>
    <property type="evidence" value="ECO:0007669"/>
    <property type="project" value="UniProtKB-KW"/>
</dbReference>
<dbReference type="SMART" id="SM00220">
    <property type="entry name" value="S_TKc"/>
    <property type="match status" value="1"/>
</dbReference>
<comment type="caution">
    <text evidence="11">The sequence shown here is derived from an EMBL/GenBank/DDBJ whole genome shotgun (WGS) entry which is preliminary data.</text>
</comment>
<keyword evidence="2 11" id="KW-0723">Serine/threonine-protein kinase</keyword>
<evidence type="ECO:0000256" key="2">
    <source>
        <dbReference type="ARBA" id="ARBA00022527"/>
    </source>
</evidence>
<evidence type="ECO:0000256" key="9">
    <source>
        <dbReference type="SAM" id="Phobius"/>
    </source>
</evidence>
<keyword evidence="6 7" id="KW-0067">ATP-binding</keyword>
<proteinExistence type="predicted"/>
<feature type="binding site" evidence="7">
    <location>
        <position position="39"/>
    </location>
    <ligand>
        <name>ATP</name>
        <dbReference type="ChEBI" id="CHEBI:30616"/>
    </ligand>
</feature>
<feature type="domain" description="Protein kinase" evidence="10">
    <location>
        <begin position="10"/>
        <end position="278"/>
    </location>
</feature>
<keyword evidence="4 7" id="KW-0547">Nucleotide-binding</keyword>
<evidence type="ECO:0000256" key="1">
    <source>
        <dbReference type="ARBA" id="ARBA00012513"/>
    </source>
</evidence>
<dbReference type="InterPro" id="IPR008271">
    <property type="entry name" value="Ser/Thr_kinase_AS"/>
</dbReference>
<feature type="transmembrane region" description="Helical" evidence="9">
    <location>
        <begin position="364"/>
        <end position="386"/>
    </location>
</feature>
<evidence type="ECO:0000313" key="11">
    <source>
        <dbReference type="EMBL" id="MBJ3809890.1"/>
    </source>
</evidence>
<dbReference type="Proteomes" id="UP000634780">
    <property type="component" value="Unassembled WGS sequence"/>
</dbReference>
<dbReference type="PROSITE" id="PS00107">
    <property type="entry name" value="PROTEIN_KINASE_ATP"/>
    <property type="match status" value="1"/>
</dbReference>
<dbReference type="PANTHER" id="PTHR43289">
    <property type="entry name" value="MITOGEN-ACTIVATED PROTEIN KINASE KINASE KINASE 20-RELATED"/>
    <property type="match status" value="1"/>
</dbReference>
<evidence type="ECO:0000256" key="7">
    <source>
        <dbReference type="PROSITE-ProRule" id="PRU10141"/>
    </source>
</evidence>
<dbReference type="SUPFAM" id="SSF56112">
    <property type="entry name" value="Protein kinase-like (PK-like)"/>
    <property type="match status" value="1"/>
</dbReference>
<name>A0ABS0X9K9_9ACTN</name>
<gene>
    <name evidence="11" type="ORF">JGB26_22695</name>
</gene>
<keyword evidence="9" id="KW-1133">Transmembrane helix</keyword>
<dbReference type="Gene3D" id="1.10.510.10">
    <property type="entry name" value="Transferase(Phosphotransferase) domain 1"/>
    <property type="match status" value="1"/>
</dbReference>
<feature type="transmembrane region" description="Helical" evidence="9">
    <location>
        <begin position="398"/>
        <end position="420"/>
    </location>
</feature>
<evidence type="ECO:0000256" key="8">
    <source>
        <dbReference type="SAM" id="MobiDB-lite"/>
    </source>
</evidence>
<evidence type="ECO:0000313" key="12">
    <source>
        <dbReference type="Proteomes" id="UP000634780"/>
    </source>
</evidence>
<dbReference type="InterPro" id="IPR017441">
    <property type="entry name" value="Protein_kinase_ATP_BS"/>
</dbReference>
<keyword evidence="5 11" id="KW-0418">Kinase</keyword>
<evidence type="ECO:0000256" key="4">
    <source>
        <dbReference type="ARBA" id="ARBA00022741"/>
    </source>
</evidence>
<dbReference type="Pfam" id="PF00069">
    <property type="entry name" value="Pkinase"/>
    <property type="match status" value="1"/>
</dbReference>
<evidence type="ECO:0000256" key="5">
    <source>
        <dbReference type="ARBA" id="ARBA00022777"/>
    </source>
</evidence>
<dbReference type="InterPro" id="IPR000719">
    <property type="entry name" value="Prot_kinase_dom"/>
</dbReference>
<feature type="compositionally biased region" description="Pro residues" evidence="8">
    <location>
        <begin position="319"/>
        <end position="332"/>
    </location>
</feature>
<reference evidence="11 12" key="1">
    <citation type="submission" date="2020-12" db="EMBL/GenBank/DDBJ databases">
        <title>Streptomyces typhae sp. nov., a novel endophytic actinomycete isolated from the root of cattail pollen (Typha angustifolia L.).</title>
        <authorList>
            <person name="Peng C."/>
            <person name="Liu C."/>
        </authorList>
    </citation>
    <scope>NUCLEOTIDE SEQUENCE [LARGE SCALE GENOMIC DNA]</scope>
    <source>
        <strain evidence="11 12">JCM 4753</strain>
    </source>
</reference>
<dbReference type="Gene3D" id="3.30.200.20">
    <property type="entry name" value="Phosphorylase Kinase, domain 1"/>
    <property type="match status" value="1"/>
</dbReference>
<accession>A0ABS0X9K9</accession>
<dbReference type="PRINTS" id="PR01217">
    <property type="entry name" value="PRICHEXTENSN"/>
</dbReference>
<dbReference type="EC" id="2.7.11.1" evidence="1"/>
<dbReference type="PROSITE" id="PS50011">
    <property type="entry name" value="PROTEIN_KINASE_DOM"/>
    <property type="match status" value="1"/>
</dbReference>
<dbReference type="PANTHER" id="PTHR43289:SF6">
    <property type="entry name" value="SERINE_THREONINE-PROTEIN KINASE NEKL-3"/>
    <property type="match status" value="1"/>
</dbReference>
<dbReference type="RefSeq" id="WP_190115296.1">
    <property type="nucleotide sequence ID" value="NZ_BMVR01000003.1"/>
</dbReference>
<dbReference type="InterPro" id="IPR011009">
    <property type="entry name" value="Kinase-like_dom_sf"/>
</dbReference>
<keyword evidence="3" id="KW-0808">Transferase</keyword>
<dbReference type="EMBL" id="JAEKOZ010000014">
    <property type="protein sequence ID" value="MBJ3809890.1"/>
    <property type="molecule type" value="Genomic_DNA"/>
</dbReference>
<protein>
    <recommendedName>
        <fullName evidence="1">non-specific serine/threonine protein kinase</fullName>
        <ecNumber evidence="1">2.7.11.1</ecNumber>
    </recommendedName>
</protein>
<dbReference type="PROSITE" id="PS00108">
    <property type="entry name" value="PROTEIN_KINASE_ST"/>
    <property type="match status" value="1"/>
</dbReference>
<sequence>MRGALLGGRYQLREPLGSGGMGTVWRATDQFRQRAVAVKMVYGSAGTDASDLVRRFQREFKVASSLRSKHIVEVRDSGEAVVDGRPLLYLVMEEVPGEPLSHLLTVRTPSLAEIVRWGTEICTALSIMHGARIVHRDLKPANVMIGPDGHATVLDFGIARLDSDSIDLTTLTHPGHLLGTVGFMSPEQAAGGTSLDARSDLYSLGCLLYATLVGRPPFSEGPWQRILRQHLDDVPLPPSTGRPGLPPAWDALLLDLLAKQPDSRPPSADATRERIATLPVPPTPVPVPREAPPAAEPPAPPDRTATVLDPDAATHAVPSNPPGTPKAPPSVHPPTWLAARPCPTPRVLAGDEVISRGLSLTQLVALYAAVALLLGALITLVLIASGRETGRSLGTSGLITAGGFVAAVVPAYLYGVYVYAWKPRQARRQAERLAEEQAAARGAGSPAHQDAIAAVSAAMSNNTPLWVGYEHHNALQWVHLRPTHFDNGDLVGTVAPTGQWRSIAEFRLRATSDHPPPET</sequence>
<evidence type="ECO:0000256" key="3">
    <source>
        <dbReference type="ARBA" id="ARBA00022679"/>
    </source>
</evidence>